<dbReference type="Proteomes" id="UP001161757">
    <property type="component" value="Unassembled WGS sequence"/>
</dbReference>
<feature type="region of interest" description="Disordered" evidence="1">
    <location>
        <begin position="83"/>
        <end position="122"/>
    </location>
</feature>
<accession>A0AAN6EZA6</accession>
<gene>
    <name evidence="2" type="ORF">HRR80_001204</name>
</gene>
<evidence type="ECO:0000313" key="2">
    <source>
        <dbReference type="EMBL" id="KAJ8994491.1"/>
    </source>
</evidence>
<feature type="region of interest" description="Disordered" evidence="1">
    <location>
        <begin position="1"/>
        <end position="40"/>
    </location>
</feature>
<dbReference type="AlphaFoldDB" id="A0AAN6EZA6"/>
<dbReference type="EMBL" id="JAJGCB010000002">
    <property type="protein sequence ID" value="KAJ8994491.1"/>
    <property type="molecule type" value="Genomic_DNA"/>
</dbReference>
<evidence type="ECO:0000256" key="1">
    <source>
        <dbReference type="SAM" id="MobiDB-lite"/>
    </source>
</evidence>
<feature type="compositionally biased region" description="Basic and acidic residues" evidence="1">
    <location>
        <begin position="86"/>
        <end position="122"/>
    </location>
</feature>
<proteinExistence type="predicted"/>
<sequence>MARPKFNILEDPPHPRTEPTSSNANAIGPQQDRTLSPGGIRTLPALDVINADMPAEMPKKVWGGREQTGQIVHGRTKGVLYHAGKRARESHDVSEVDDEQSKPEQATRNEDMNLSKRQGDEG</sequence>
<reference evidence="2" key="1">
    <citation type="submission" date="2023-01" db="EMBL/GenBank/DDBJ databases">
        <title>Exophiala dermititidis isolated from Cystic Fibrosis Patient.</title>
        <authorList>
            <person name="Kurbessoian T."/>
            <person name="Crocker A."/>
            <person name="Murante D."/>
            <person name="Hogan D.A."/>
            <person name="Stajich J.E."/>
        </authorList>
    </citation>
    <scope>NUCLEOTIDE SEQUENCE</scope>
    <source>
        <strain evidence="2">Ex8</strain>
    </source>
</reference>
<comment type="caution">
    <text evidence="2">The sequence shown here is derived from an EMBL/GenBank/DDBJ whole genome shotgun (WGS) entry which is preliminary data.</text>
</comment>
<evidence type="ECO:0000313" key="3">
    <source>
        <dbReference type="Proteomes" id="UP001161757"/>
    </source>
</evidence>
<name>A0AAN6EZA6_EXODE</name>
<protein>
    <submittedName>
        <fullName evidence="2">Uncharacterized protein</fullName>
    </submittedName>
</protein>
<organism evidence="2 3">
    <name type="scientific">Exophiala dermatitidis</name>
    <name type="common">Black yeast-like fungus</name>
    <name type="synonym">Wangiella dermatitidis</name>
    <dbReference type="NCBI Taxonomy" id="5970"/>
    <lineage>
        <taxon>Eukaryota</taxon>
        <taxon>Fungi</taxon>
        <taxon>Dikarya</taxon>
        <taxon>Ascomycota</taxon>
        <taxon>Pezizomycotina</taxon>
        <taxon>Eurotiomycetes</taxon>
        <taxon>Chaetothyriomycetidae</taxon>
        <taxon>Chaetothyriales</taxon>
        <taxon>Herpotrichiellaceae</taxon>
        <taxon>Exophiala</taxon>
    </lineage>
</organism>